<keyword evidence="7 11" id="KW-1043">Host membrane</keyword>
<proteinExistence type="inferred from homology"/>
<evidence type="ECO:0000256" key="1">
    <source>
        <dbReference type="ARBA" id="ARBA00022511"/>
    </source>
</evidence>
<reference evidence="13 14" key="4">
    <citation type="journal article" date="2000" name="J. Virol.">
        <title>Structural, functional, and genetic comparisons of Epstein-Barr virus nuclear antigen 3A, 3B, and 3C homologues encoded by the rhesus lymphocryptovirus.</title>
        <authorList>
            <person name="Jiang H."/>
            <person name="Cho Y.G."/>
            <person name="Wang F."/>
        </authorList>
    </citation>
    <scope>NUCLEOTIDE SEQUENCE [LARGE SCALE GENOMIC DNA]</scope>
    <source>
        <strain evidence="13 14">LCL8664</strain>
    </source>
</reference>
<accession>Q8UZG1</accession>
<keyword evidence="8 11" id="KW-0472">Membrane</keyword>
<dbReference type="Pfam" id="PF10813">
    <property type="entry name" value="Herpesvir_UL11"/>
    <property type="match status" value="1"/>
</dbReference>
<name>Q8UZG1_9GAMA</name>
<reference evidence="13 14" key="3">
    <citation type="journal article" date="2000" name="J. Clin. Microbiol.">
        <title>Cloning of the rhesus lymphocryptovirus viral capsid antigen and Epstein-Barr virus-encoded small RNA homologues and use in diagnosis of acute and persistent infections.</title>
        <authorList>
            <person name="Rao P."/>
            <person name="Jiang H."/>
            <person name="Wang F."/>
        </authorList>
    </citation>
    <scope>NUCLEOTIDE SEQUENCE [LARGE SCALE GENOMIC DNA]</scope>
    <source>
        <strain evidence="13 14">LCL8664</strain>
    </source>
</reference>
<keyword evidence="9 11" id="KW-0564">Palmitate</keyword>
<keyword evidence="10 11" id="KW-0449">Lipoprotein</keyword>
<organism evidence="13 14">
    <name type="scientific">Macacine gammaherpesvirus 4</name>
    <name type="common">Rhesus lymphocryptovirus</name>
    <dbReference type="NCBI Taxonomy" id="45455"/>
    <lineage>
        <taxon>Viruses</taxon>
        <taxon>Duplodnaviria</taxon>
        <taxon>Heunggongvirae</taxon>
        <taxon>Peploviricota</taxon>
        <taxon>Herviviricetes</taxon>
        <taxon>Herpesvirales</taxon>
        <taxon>Orthoherpesviridae</taxon>
        <taxon>Gammaherpesvirinae</taxon>
        <taxon>Lymphocryptovirus</taxon>
        <taxon>Lymphocryptovirus macacinegamma4</taxon>
    </lineage>
</organism>
<keyword evidence="1 11" id="KW-1032">Host cell membrane</keyword>
<evidence type="ECO:0000313" key="13">
    <source>
        <dbReference type="EMBL" id="AAK95450.1"/>
    </source>
</evidence>
<dbReference type="GeneID" id="2949741"/>
<dbReference type="OrthoDB" id="29368at10239"/>
<comment type="PTM">
    <text evidence="11">Myristoylation and palmitoylation (probably on one or more of the nearby cysteines at the N-terminus) enable membrane-binding and Golgi apparatus-specific targeting and are essential for efficient packaging.</text>
</comment>
<evidence type="ECO:0000256" key="8">
    <source>
        <dbReference type="ARBA" id="ARBA00023136"/>
    </source>
</evidence>
<comment type="subunit">
    <text evidence="11">Interacts with BGLF2; this interaction is essential for the proper localization of each protein to the assembly complex and thus for the production of infectious virus.</text>
</comment>
<keyword evidence="2 11" id="KW-0597">Phosphoprotein</keyword>
<feature type="compositionally biased region" description="Acidic residues" evidence="12">
    <location>
        <begin position="53"/>
        <end position="64"/>
    </location>
</feature>
<keyword evidence="5 11" id="KW-1040">Host Golgi apparatus</keyword>
<feature type="lipid moiety-binding region" description="N-myristoyl glycine; by host" evidence="11">
    <location>
        <position position="2"/>
    </location>
</feature>
<dbReference type="GO" id="GO:0044178">
    <property type="term" value="C:host cell Golgi membrane"/>
    <property type="evidence" value="ECO:0007669"/>
    <property type="project" value="UniProtKB-SubCell"/>
</dbReference>
<comment type="subcellular location">
    <subcellularLocation>
        <location evidence="11">Virion tegument</location>
    </subcellularLocation>
    <subcellularLocation>
        <location evidence="11">Virion membrane</location>
        <topology evidence="11">Lipid-anchor</topology>
    </subcellularLocation>
    <subcellularLocation>
        <location evidence="11">Host cell membrane</location>
        <topology evidence="11">Lipid-anchor</topology>
        <orientation evidence="11">Cytoplasmic side</orientation>
    </subcellularLocation>
    <subcellularLocation>
        <location evidence="11">Host Golgi apparatus membrane</location>
        <topology evidence="11">Lipid-anchor</topology>
        <orientation evidence="11">Cytoplasmic side</orientation>
    </subcellularLocation>
    <text evidence="11">Virion membrane-associated tegument protein. Associates with host membrane lipids rafts. During virion morphogenesis, this protein probably accumulates in the endosomes and trans-Golgi where secondary envelopment occurs. It is probably transported to the cell surface from where it is endocytosed and directed to the trans-Golgi network (TGN).</text>
</comment>
<evidence type="ECO:0000256" key="4">
    <source>
        <dbReference type="ARBA" id="ARBA00022707"/>
    </source>
</evidence>
<evidence type="ECO:0000256" key="3">
    <source>
        <dbReference type="ARBA" id="ARBA00022580"/>
    </source>
</evidence>
<keyword evidence="14" id="KW-1185">Reference proteome</keyword>
<dbReference type="KEGG" id="vg:2949741"/>
<dbReference type="GO" id="GO:0020002">
    <property type="term" value="C:host cell plasma membrane"/>
    <property type="evidence" value="ECO:0007669"/>
    <property type="project" value="UniProtKB-SubCell"/>
</dbReference>
<evidence type="ECO:0000313" key="14">
    <source>
        <dbReference type="Proteomes" id="UP000201521"/>
    </source>
</evidence>
<dbReference type="GO" id="GO:0055036">
    <property type="term" value="C:virion membrane"/>
    <property type="evidence" value="ECO:0007669"/>
    <property type="project" value="UniProtKB-SubCell"/>
</dbReference>
<comment type="similarity">
    <text evidence="11">Belongs to the herpesviridae cytoplasmic envelopment protein 3 family.</text>
</comment>
<feature type="region of interest" description="Disordered" evidence="12">
    <location>
        <begin position="42"/>
        <end position="74"/>
    </location>
</feature>
<reference evidence="13 14" key="2">
    <citation type="journal article" date="1999" name="J. Virol.">
        <title>Strong selective pressure for evolution of an Epstein-Barr virus LMP2B homologue in the rhesus lymphocryptovirus.</title>
        <authorList>
            <person name="Rivailler P."/>
            <person name="Quink C."/>
            <person name="Wang F."/>
        </authorList>
    </citation>
    <scope>NUCLEOTIDE SEQUENCE [LARGE SCALE GENOMIC DNA]</scope>
    <source>
        <strain evidence="13 14">LCL8664</strain>
    </source>
</reference>
<protein>
    <recommendedName>
        <fullName evidence="11">Cytoplasmic envelopment protein 3</fullName>
    </recommendedName>
</protein>
<evidence type="ECO:0000256" key="11">
    <source>
        <dbReference type="HAMAP-Rule" id="MF_04042"/>
    </source>
</evidence>
<keyword evidence="4 11" id="KW-0519">Myristate</keyword>
<dbReference type="InterPro" id="IPR024360">
    <property type="entry name" value="Herpesvirus_CEP3"/>
</dbReference>
<reference evidence="13 14" key="1">
    <citation type="journal article" date="1996" name="J. Virol.">
        <title>Comparative analysis identifies conserved tumor necrosis factor receptor-associated factor 3 binding sites in the human and simian Epstein-Barr virus oncogene LMP1.</title>
        <authorList>
            <person name="Franken M."/>
            <person name="Devergne O."/>
            <person name="Rosenzweig M."/>
            <person name="Annis B."/>
            <person name="Kieff E."/>
            <person name="Wang F."/>
        </authorList>
    </citation>
    <scope>NUCLEOTIDE SEQUENCE [LARGE SCALE GENOMIC DNA]</scope>
    <source>
        <strain evidence="13 14">LCL8664</strain>
    </source>
</reference>
<evidence type="ECO:0000256" key="9">
    <source>
        <dbReference type="ARBA" id="ARBA00023139"/>
    </source>
</evidence>
<keyword evidence="6 11" id="KW-0946">Virion</keyword>
<keyword evidence="3 11" id="KW-0920">Virion tegument</keyword>
<evidence type="ECO:0000256" key="2">
    <source>
        <dbReference type="ARBA" id="ARBA00022553"/>
    </source>
</evidence>
<evidence type="ECO:0000256" key="12">
    <source>
        <dbReference type="SAM" id="MobiDB-lite"/>
    </source>
</evidence>
<reference evidence="13 14" key="5">
    <citation type="journal article" date="2002" name="J. Virol.">
        <title>Complete nucleotide sequence of the rhesus lymphocryptovirus: genetic validation for an Epstein-Barr virus animal model.</title>
        <authorList>
            <person name="Rivailler P."/>
            <person name="Jiang H."/>
            <person name="Cho Y.G."/>
            <person name="Quink C."/>
            <person name="Wang F."/>
        </authorList>
    </citation>
    <scope>NUCLEOTIDE SEQUENCE [LARGE SCALE GENOMIC DNA]</scope>
    <source>
        <strain evidence="13 14">LCL8664</strain>
    </source>
</reference>
<comment type="function">
    <text evidence="11">Plays an important role in the cytoplasmic envelopment of tegument proteins and capsids during the assembly and egress processes. Participates also in viral entry at the fusion step probably by regulating the core fusion machinery.</text>
</comment>
<dbReference type="EMBL" id="AY037858">
    <property type="protein sequence ID" value="AAK95450.1"/>
    <property type="molecule type" value="Genomic_DNA"/>
</dbReference>
<evidence type="ECO:0000256" key="6">
    <source>
        <dbReference type="ARBA" id="ARBA00022844"/>
    </source>
</evidence>
<evidence type="ECO:0000256" key="5">
    <source>
        <dbReference type="ARBA" id="ARBA00022812"/>
    </source>
</evidence>
<sequence length="74" mass="8244">MGALWSLCRRRVNSIANVDGGMINLYEDYEAFSMETAQLMAVEEGRAGGETNEGLDDDESENDELPFLPNKRSN</sequence>
<evidence type="ECO:0000256" key="7">
    <source>
        <dbReference type="ARBA" id="ARBA00022870"/>
    </source>
</evidence>
<comment type="PTM">
    <text evidence="11">Phosphorylated. Phosphorylation does not seem to be required for recycling to the host Golgi apparatus. Packaging is selective for underphosphorylated forms.</text>
</comment>
<dbReference type="Proteomes" id="UP000201521">
    <property type="component" value="Segment"/>
</dbReference>
<dbReference type="RefSeq" id="YP_067983.1">
    <property type="nucleotide sequence ID" value="NC_006146.1"/>
</dbReference>
<dbReference type="GO" id="GO:0019033">
    <property type="term" value="C:viral tegument"/>
    <property type="evidence" value="ECO:0007669"/>
    <property type="project" value="UniProtKB-SubCell"/>
</dbReference>
<dbReference type="HAMAP" id="MF_04042">
    <property type="entry name" value="HSV_CEP3_gammahv"/>
    <property type="match status" value="1"/>
</dbReference>
<dbReference type="GO" id="GO:0046760">
    <property type="term" value="P:viral budding from Golgi membrane"/>
    <property type="evidence" value="ECO:0007669"/>
    <property type="project" value="UniProtKB-UniRule"/>
</dbReference>
<evidence type="ECO:0000256" key="10">
    <source>
        <dbReference type="ARBA" id="ARBA00023288"/>
    </source>
</evidence>
<feature type="initiator methionine" description="Removed; by host" evidence="11">
    <location>
        <position position="1"/>
    </location>
</feature>